<keyword evidence="4" id="KW-1185">Reference proteome</keyword>
<organism evidence="3 4">
    <name type="scientific">Gimesia algae</name>
    <dbReference type="NCBI Taxonomy" id="2527971"/>
    <lineage>
        <taxon>Bacteria</taxon>
        <taxon>Pseudomonadati</taxon>
        <taxon>Planctomycetota</taxon>
        <taxon>Planctomycetia</taxon>
        <taxon>Planctomycetales</taxon>
        <taxon>Planctomycetaceae</taxon>
        <taxon>Gimesia</taxon>
    </lineage>
</organism>
<dbReference type="GO" id="GO:0006506">
    <property type="term" value="P:GPI anchor biosynthetic process"/>
    <property type="evidence" value="ECO:0007669"/>
    <property type="project" value="TreeGrafter"/>
</dbReference>
<dbReference type="PANTHER" id="PTHR14859">
    <property type="entry name" value="CALCOFLUOR WHITE HYPERSENSITIVE PROTEIN PRECURSOR"/>
    <property type="match status" value="1"/>
</dbReference>
<reference evidence="3 4" key="1">
    <citation type="submission" date="2019-02" db="EMBL/GenBank/DDBJ databases">
        <title>Deep-cultivation of Planctomycetes and their phenomic and genomic characterization uncovers novel biology.</title>
        <authorList>
            <person name="Wiegand S."/>
            <person name="Jogler M."/>
            <person name="Boedeker C."/>
            <person name="Pinto D."/>
            <person name="Vollmers J."/>
            <person name="Rivas-Marin E."/>
            <person name="Kohn T."/>
            <person name="Peeters S.H."/>
            <person name="Heuer A."/>
            <person name="Rast P."/>
            <person name="Oberbeckmann S."/>
            <person name="Bunk B."/>
            <person name="Jeske O."/>
            <person name="Meyerdierks A."/>
            <person name="Storesund J.E."/>
            <person name="Kallscheuer N."/>
            <person name="Luecker S."/>
            <person name="Lage O.M."/>
            <person name="Pohl T."/>
            <person name="Merkel B.J."/>
            <person name="Hornburger P."/>
            <person name="Mueller R.-W."/>
            <person name="Bruemmer F."/>
            <person name="Labrenz M."/>
            <person name="Spormann A.M."/>
            <person name="Op den Camp H."/>
            <person name="Overmann J."/>
            <person name="Amann R."/>
            <person name="Jetten M.S.M."/>
            <person name="Mascher T."/>
            <person name="Medema M.H."/>
            <person name="Devos D.P."/>
            <person name="Kaster A.-K."/>
            <person name="Ovreas L."/>
            <person name="Rohde M."/>
            <person name="Galperin M.Y."/>
            <person name="Jogler C."/>
        </authorList>
    </citation>
    <scope>NUCLEOTIDE SEQUENCE [LARGE SCALE GENOMIC DNA]</scope>
    <source>
        <strain evidence="3 4">Pan161</strain>
    </source>
</reference>
<name>A0A517VJ21_9PLAN</name>
<dbReference type="InterPro" id="IPR036691">
    <property type="entry name" value="Endo/exonu/phosph_ase_sf"/>
</dbReference>
<dbReference type="OrthoDB" id="155529at2"/>
<dbReference type="Gene3D" id="3.60.10.10">
    <property type="entry name" value="Endonuclease/exonuclease/phosphatase"/>
    <property type="match status" value="1"/>
</dbReference>
<dbReference type="AlphaFoldDB" id="A0A517VJ21"/>
<keyword evidence="1" id="KW-0732">Signal</keyword>
<dbReference type="Proteomes" id="UP000316855">
    <property type="component" value="Chromosome"/>
</dbReference>
<gene>
    <name evidence="3" type="ORF">Pan161_46590</name>
</gene>
<accession>A0A517VJ21</accession>
<dbReference type="GO" id="GO:0016020">
    <property type="term" value="C:membrane"/>
    <property type="evidence" value="ECO:0007669"/>
    <property type="project" value="GOC"/>
</dbReference>
<dbReference type="KEGG" id="gax:Pan161_46590"/>
<feature type="signal peptide" evidence="1">
    <location>
        <begin position="1"/>
        <end position="33"/>
    </location>
</feature>
<dbReference type="SUPFAM" id="SSF56219">
    <property type="entry name" value="DNase I-like"/>
    <property type="match status" value="1"/>
</dbReference>
<dbReference type="PANTHER" id="PTHR14859:SF15">
    <property type="entry name" value="ENDONUCLEASE_EXONUCLEASE_PHOSPHATASE DOMAIN-CONTAINING PROTEIN"/>
    <property type="match status" value="1"/>
</dbReference>
<dbReference type="InterPro" id="IPR051916">
    <property type="entry name" value="GPI-anchor_lipid_remodeler"/>
</dbReference>
<dbReference type="InterPro" id="IPR005135">
    <property type="entry name" value="Endo/exonuclease/phosphatase"/>
</dbReference>
<dbReference type="GO" id="GO:0003824">
    <property type="term" value="F:catalytic activity"/>
    <property type="evidence" value="ECO:0007669"/>
    <property type="project" value="InterPro"/>
</dbReference>
<feature type="domain" description="Endonuclease/exonuclease/phosphatase" evidence="2">
    <location>
        <begin position="46"/>
        <end position="268"/>
    </location>
</feature>
<evidence type="ECO:0000313" key="4">
    <source>
        <dbReference type="Proteomes" id="UP000316855"/>
    </source>
</evidence>
<dbReference type="Pfam" id="PF03372">
    <property type="entry name" value="Exo_endo_phos"/>
    <property type="match status" value="1"/>
</dbReference>
<evidence type="ECO:0000256" key="1">
    <source>
        <dbReference type="SAM" id="SignalP"/>
    </source>
</evidence>
<dbReference type="RefSeq" id="WP_145231006.1">
    <property type="nucleotide sequence ID" value="NZ_CP036343.1"/>
</dbReference>
<evidence type="ECO:0000313" key="3">
    <source>
        <dbReference type="EMBL" id="QDT92987.1"/>
    </source>
</evidence>
<evidence type="ECO:0000259" key="2">
    <source>
        <dbReference type="Pfam" id="PF03372"/>
    </source>
</evidence>
<protein>
    <recommendedName>
        <fullName evidence="2">Endonuclease/exonuclease/phosphatase domain-containing protein</fullName>
    </recommendedName>
</protein>
<feature type="chain" id="PRO_5021989289" description="Endonuclease/exonuclease/phosphatase domain-containing protein" evidence="1">
    <location>
        <begin position="34"/>
        <end position="280"/>
    </location>
</feature>
<proteinExistence type="predicted"/>
<dbReference type="EMBL" id="CP036343">
    <property type="protein sequence ID" value="QDT92987.1"/>
    <property type="molecule type" value="Genomic_DNA"/>
</dbReference>
<sequence length="280" mass="31130" precursor="true">MQKTPEIKQIFLSTTACCISLVLGLNLSGSETAAAEQTETLRVLCYNIHYGQGTDGNYDVARLAKVIERIKPDLVALQEVDVGVKRSGRVHEAQRLAELTGLAVRFGPTQHYEGGLFGNAILTRLPILDVMIQPLPYTESTPQLVTYPRGAIIVTVRGQNGKPLRFISTHFQHNLPADRIEEAKAINQQFTLDSNIPTILAGDMNATPDAEPIQILLKQWTNAIDEKATPTAPSTKPRSRIDYIFYRPAADFEVIETRVIDESLASDHRPVFAILKWKQK</sequence>